<organism evidence="1 2">
    <name type="scientific">Drechslerella dactyloides</name>
    <name type="common">Nematode-trapping fungus</name>
    <name type="synonym">Arthrobotrys dactyloides</name>
    <dbReference type="NCBI Taxonomy" id="74499"/>
    <lineage>
        <taxon>Eukaryota</taxon>
        <taxon>Fungi</taxon>
        <taxon>Dikarya</taxon>
        <taxon>Ascomycota</taxon>
        <taxon>Pezizomycotina</taxon>
        <taxon>Orbiliomycetes</taxon>
        <taxon>Orbiliales</taxon>
        <taxon>Orbiliaceae</taxon>
        <taxon>Drechslerella</taxon>
    </lineage>
</organism>
<sequence>MAPRIQAKDLETQELKIKYEFAEDAKTLFPEAPSAIDEYAKQIQPMMEKTVANLFLVPEDQPFRRTLENCLYNIRPREHPMFSSTPDDAFPAKRQTLGVIKGSENDGYARREWQILPDLFSEISRCLNQIDRSIGYKVHRTHRRDFRVPIGRCSFQRTDCGQYLEVIKGGFLKPFTRWPIKATFYTTHLEPASAEDYLAGEILSLVAQVAFNYENDPESVAGDQKCFCLTLHGQYVHFSHTVIPEEYIRYHNSGKPLKQLEEVKVIFSPEYNLTKAEDRYKMIWGESRMNVMYVFYKAGYIDENACAEIQDRLQYLYLSDGSYFESSVDRGTFPGLDDDDGMGVLPIEFCLG</sequence>
<evidence type="ECO:0000313" key="1">
    <source>
        <dbReference type="EMBL" id="KAJ6260155.1"/>
    </source>
</evidence>
<accession>A0AAD6NJ79</accession>
<dbReference type="AlphaFoldDB" id="A0AAD6NJ79"/>
<comment type="caution">
    <text evidence="1">The sequence shown here is derived from an EMBL/GenBank/DDBJ whole genome shotgun (WGS) entry which is preliminary data.</text>
</comment>
<evidence type="ECO:0000313" key="2">
    <source>
        <dbReference type="Proteomes" id="UP001221413"/>
    </source>
</evidence>
<reference evidence="1" key="1">
    <citation type="submission" date="2023-01" db="EMBL/GenBank/DDBJ databases">
        <title>The chitinases involved in constricting ring structure development in the nematode-trapping fungus Drechslerella dactyloides.</title>
        <authorList>
            <person name="Wang R."/>
            <person name="Zhang L."/>
            <person name="Tang P."/>
            <person name="Li S."/>
            <person name="Liang L."/>
        </authorList>
    </citation>
    <scope>NUCLEOTIDE SEQUENCE</scope>
    <source>
        <strain evidence="1">YMF1.00031</strain>
    </source>
</reference>
<gene>
    <name evidence="1" type="ORF">Dda_4378</name>
</gene>
<dbReference type="EMBL" id="JAQGDS010000005">
    <property type="protein sequence ID" value="KAJ6260155.1"/>
    <property type="molecule type" value="Genomic_DNA"/>
</dbReference>
<keyword evidence="2" id="KW-1185">Reference proteome</keyword>
<name>A0AAD6NJ79_DREDA</name>
<protein>
    <submittedName>
        <fullName evidence="1">Uncharacterized protein</fullName>
    </submittedName>
</protein>
<proteinExistence type="predicted"/>
<dbReference type="Proteomes" id="UP001221413">
    <property type="component" value="Unassembled WGS sequence"/>
</dbReference>